<keyword evidence="5" id="KW-1185">Reference proteome</keyword>
<evidence type="ECO:0000313" key="4">
    <source>
        <dbReference type="EMBL" id="GAQ25225.1"/>
    </source>
</evidence>
<dbReference type="InterPro" id="IPR002842">
    <property type="entry name" value="ATPase_V1_Esu"/>
</dbReference>
<dbReference type="STRING" id="224999.GCA_001485475_01240"/>
<dbReference type="Proteomes" id="UP000062160">
    <property type="component" value="Unassembled WGS sequence"/>
</dbReference>
<evidence type="ECO:0000313" key="5">
    <source>
        <dbReference type="Proteomes" id="UP000062160"/>
    </source>
</evidence>
<proteinExistence type="inferred from homology"/>
<protein>
    <submittedName>
        <fullName evidence="4">V/A-type H+-transporting ATPase subunit E</fullName>
    </submittedName>
</protein>
<dbReference type="OrthoDB" id="1725377at2"/>
<accession>A0A0U9HEI8</accession>
<evidence type="ECO:0000256" key="1">
    <source>
        <dbReference type="ARBA" id="ARBA00005901"/>
    </source>
</evidence>
<dbReference type="Gene3D" id="3.30.2320.30">
    <property type="entry name" value="ATP synthase, E subunit, C-terminal"/>
    <property type="match status" value="1"/>
</dbReference>
<reference evidence="4" key="1">
    <citation type="journal article" date="2016" name="Genome Announc.">
        <title>Draft Genome Sequence of the Syntrophic Lactate-Degrading Bacterium Tepidanaerobacter syntrophicus JLT.</title>
        <authorList>
            <person name="Matsuura N."/>
            <person name="Ohashi A."/>
            <person name="Tourlousse D.M."/>
            <person name="Sekiguchi Y."/>
        </authorList>
    </citation>
    <scope>NUCLEOTIDE SEQUENCE [LARGE SCALE GENOMIC DNA]</scope>
    <source>
        <strain evidence="4">JL</strain>
    </source>
</reference>
<sequence>MATTIEDKIALFTKVLIERIEQDYAEKREKLTRYYENRKSEIIRDYEQKIKNSVDNATRNATVKKQQMISKAKSDMHLAVLKQRRKFVERIIDEVKKEALSFAETEEYTKFLQEAIKKVNSKFSNDQFVIFSFSPNDIERHKDMILNTIKLSRSEDNFKIEEAKSISGGVFAKTSDDSLEVDFTIDTIIEESRKLAGEILSSRLGEGWQNVESR</sequence>
<keyword evidence="2" id="KW-0813">Transport</keyword>
<evidence type="ECO:0000256" key="2">
    <source>
        <dbReference type="ARBA" id="ARBA00022448"/>
    </source>
</evidence>
<dbReference type="InterPro" id="IPR038495">
    <property type="entry name" value="ATPase_E_C"/>
</dbReference>
<comment type="similarity">
    <text evidence="1">Belongs to the V-ATPase E subunit family.</text>
</comment>
<dbReference type="RefSeq" id="WP_059032628.1">
    <property type="nucleotide sequence ID" value="NZ_DF977001.1"/>
</dbReference>
<name>A0A0U9HEI8_9FIRM</name>
<dbReference type="AlphaFoldDB" id="A0A0U9HEI8"/>
<dbReference type="Pfam" id="PF01991">
    <property type="entry name" value="vATP-synt_E"/>
    <property type="match status" value="1"/>
</dbReference>
<dbReference type="GO" id="GO:0033178">
    <property type="term" value="C:proton-transporting two-sector ATPase complex, catalytic domain"/>
    <property type="evidence" value="ECO:0007669"/>
    <property type="project" value="InterPro"/>
</dbReference>
<dbReference type="GO" id="GO:0046961">
    <property type="term" value="F:proton-transporting ATPase activity, rotational mechanism"/>
    <property type="evidence" value="ECO:0007669"/>
    <property type="project" value="InterPro"/>
</dbReference>
<dbReference type="EMBL" id="DF977001">
    <property type="protein sequence ID" value="GAQ25225.1"/>
    <property type="molecule type" value="Genomic_DNA"/>
</dbReference>
<dbReference type="SUPFAM" id="SSF160527">
    <property type="entry name" value="V-type ATPase subunit E-like"/>
    <property type="match status" value="1"/>
</dbReference>
<gene>
    <name evidence="4" type="ORF">TSYNT_7243</name>
</gene>
<organism evidence="4">
    <name type="scientific">Tepidanaerobacter syntrophicus</name>
    <dbReference type="NCBI Taxonomy" id="224999"/>
    <lineage>
        <taxon>Bacteria</taxon>
        <taxon>Bacillati</taxon>
        <taxon>Bacillota</taxon>
        <taxon>Clostridia</taxon>
        <taxon>Thermosediminibacterales</taxon>
        <taxon>Tepidanaerobacteraceae</taxon>
        <taxon>Tepidanaerobacter</taxon>
    </lineage>
</organism>
<evidence type="ECO:0000256" key="3">
    <source>
        <dbReference type="ARBA" id="ARBA00023065"/>
    </source>
</evidence>
<keyword evidence="3" id="KW-0406">Ion transport</keyword>